<feature type="transmembrane region" description="Helical" evidence="6">
    <location>
        <begin position="162"/>
        <end position="184"/>
    </location>
</feature>
<evidence type="ECO:0000256" key="5">
    <source>
        <dbReference type="SAM" id="MobiDB-lite"/>
    </source>
</evidence>
<feature type="transmembrane region" description="Helical" evidence="6">
    <location>
        <begin position="42"/>
        <end position="62"/>
    </location>
</feature>
<dbReference type="PROSITE" id="PS50850">
    <property type="entry name" value="MFS"/>
    <property type="match status" value="1"/>
</dbReference>
<dbReference type="InterPro" id="IPR011701">
    <property type="entry name" value="MFS"/>
</dbReference>
<organism evidence="8 9">
    <name type="scientific">Yinghuangia aomiensis</name>
    <dbReference type="NCBI Taxonomy" id="676205"/>
    <lineage>
        <taxon>Bacteria</taxon>
        <taxon>Bacillati</taxon>
        <taxon>Actinomycetota</taxon>
        <taxon>Actinomycetes</taxon>
        <taxon>Kitasatosporales</taxon>
        <taxon>Streptomycetaceae</taxon>
        <taxon>Yinghuangia</taxon>
    </lineage>
</organism>
<feature type="transmembrane region" description="Helical" evidence="6">
    <location>
        <begin position="388"/>
        <end position="410"/>
    </location>
</feature>
<feature type="transmembrane region" description="Helical" evidence="6">
    <location>
        <begin position="74"/>
        <end position="94"/>
    </location>
</feature>
<accession>A0ABP9HWD6</accession>
<name>A0ABP9HWD6_9ACTN</name>
<feature type="transmembrane region" description="Helical" evidence="6">
    <location>
        <begin position="190"/>
        <end position="211"/>
    </location>
</feature>
<dbReference type="PANTHER" id="PTHR23514">
    <property type="entry name" value="BYPASS OF STOP CODON PROTEIN 6"/>
    <property type="match status" value="1"/>
</dbReference>
<evidence type="ECO:0000313" key="9">
    <source>
        <dbReference type="Proteomes" id="UP001500466"/>
    </source>
</evidence>
<protein>
    <submittedName>
        <fullName evidence="8">MFS transporter</fullName>
    </submittedName>
</protein>
<keyword evidence="3 6" id="KW-1133">Transmembrane helix</keyword>
<feature type="region of interest" description="Disordered" evidence="5">
    <location>
        <begin position="1"/>
        <end position="31"/>
    </location>
</feature>
<gene>
    <name evidence="8" type="ORF">GCM10023205_56970</name>
</gene>
<evidence type="ECO:0000256" key="2">
    <source>
        <dbReference type="ARBA" id="ARBA00022692"/>
    </source>
</evidence>
<evidence type="ECO:0000256" key="3">
    <source>
        <dbReference type="ARBA" id="ARBA00022989"/>
    </source>
</evidence>
<dbReference type="Pfam" id="PF07690">
    <property type="entry name" value="MFS_1"/>
    <property type="match status" value="1"/>
</dbReference>
<proteinExistence type="predicted"/>
<dbReference type="PANTHER" id="PTHR23514:SF13">
    <property type="entry name" value="INNER MEMBRANE PROTEIN YBJJ"/>
    <property type="match status" value="1"/>
</dbReference>
<feature type="transmembrane region" description="Helical" evidence="6">
    <location>
        <begin position="327"/>
        <end position="352"/>
    </location>
</feature>
<dbReference type="SUPFAM" id="SSF103473">
    <property type="entry name" value="MFS general substrate transporter"/>
    <property type="match status" value="1"/>
</dbReference>
<evidence type="ECO:0000259" key="7">
    <source>
        <dbReference type="PROSITE" id="PS50850"/>
    </source>
</evidence>
<feature type="transmembrane region" description="Helical" evidence="6">
    <location>
        <begin position="232"/>
        <end position="251"/>
    </location>
</feature>
<dbReference type="EMBL" id="BAABHS010000022">
    <property type="protein sequence ID" value="GAA4980506.1"/>
    <property type="molecule type" value="Genomic_DNA"/>
</dbReference>
<feature type="transmembrane region" description="Helical" evidence="6">
    <location>
        <begin position="106"/>
        <end position="124"/>
    </location>
</feature>
<dbReference type="InterPro" id="IPR020846">
    <property type="entry name" value="MFS_dom"/>
</dbReference>
<evidence type="ECO:0000256" key="4">
    <source>
        <dbReference type="ARBA" id="ARBA00023136"/>
    </source>
</evidence>
<dbReference type="InterPro" id="IPR051788">
    <property type="entry name" value="MFS_Transporter"/>
</dbReference>
<feature type="transmembrane region" description="Helical" evidence="6">
    <location>
        <begin position="364"/>
        <end position="382"/>
    </location>
</feature>
<dbReference type="Proteomes" id="UP001500466">
    <property type="component" value="Unassembled WGS sequence"/>
</dbReference>
<feature type="compositionally biased region" description="Low complexity" evidence="5">
    <location>
        <begin position="1"/>
        <end position="18"/>
    </location>
</feature>
<feature type="transmembrane region" description="Helical" evidence="6">
    <location>
        <begin position="303"/>
        <end position="321"/>
    </location>
</feature>
<feature type="transmembrane region" description="Helical" evidence="6">
    <location>
        <begin position="130"/>
        <end position="150"/>
    </location>
</feature>
<evidence type="ECO:0000313" key="8">
    <source>
        <dbReference type="EMBL" id="GAA4980506.1"/>
    </source>
</evidence>
<reference evidence="9" key="1">
    <citation type="journal article" date="2019" name="Int. J. Syst. Evol. Microbiol.">
        <title>The Global Catalogue of Microorganisms (GCM) 10K type strain sequencing project: providing services to taxonomists for standard genome sequencing and annotation.</title>
        <authorList>
            <consortium name="The Broad Institute Genomics Platform"/>
            <consortium name="The Broad Institute Genome Sequencing Center for Infectious Disease"/>
            <person name="Wu L."/>
            <person name="Ma J."/>
        </authorList>
    </citation>
    <scope>NUCLEOTIDE SEQUENCE [LARGE SCALE GENOMIC DNA]</scope>
    <source>
        <strain evidence="9">JCM 17986</strain>
    </source>
</reference>
<keyword evidence="2 6" id="KW-0812">Transmembrane</keyword>
<comment type="caution">
    <text evidence="8">The sequence shown here is derived from an EMBL/GenBank/DDBJ whole genome shotgun (WGS) entry which is preliminary data.</text>
</comment>
<sequence length="427" mass="43688">MQATEPQDPAGAAGPAAIPDRDPGTPTPDAGRVDAAVRRARVAVMAGFLIQGASFAALVTRLTGIQDRYGLGDGTLTLVVSLVPIIAGVGSVLAENLVHRYGSKRVLWTAQPIVCLTPVGVGLGTEVWQLAAILAVFGLSLGAVDASMNMQAVAIQAREGRSVVNGFYAAWSVGGMLGAGIAVLSDHKDVALIVMYAITGAITAPAAVLAGRHYLPKSAVPAPAASTDGKPAVPWRVLLPLCAVMTVIYLGDSAVSTWGSVYADKVQHADANKALPYLLYMITQLVGRSLGDLGVRRWGALPVVRAGAVTAAAGFAVVIAAPEQVTALVGFTVLGVGLCTLVPLTFAAGALTSPRDPDAAIARLNLFNYAGFLIGTPLVGAVGDLAGFRAAMAVPLVLVLAILPLASAFAPQGEARHEGLRKDTSDR</sequence>
<evidence type="ECO:0000256" key="6">
    <source>
        <dbReference type="SAM" id="Phobius"/>
    </source>
</evidence>
<dbReference type="CDD" id="cd17393">
    <property type="entry name" value="MFS_MosC_like"/>
    <property type="match status" value="1"/>
</dbReference>
<keyword evidence="9" id="KW-1185">Reference proteome</keyword>
<dbReference type="Gene3D" id="1.20.1250.20">
    <property type="entry name" value="MFS general substrate transporter like domains"/>
    <property type="match status" value="1"/>
</dbReference>
<dbReference type="RefSeq" id="WP_345678568.1">
    <property type="nucleotide sequence ID" value="NZ_BAABHS010000022.1"/>
</dbReference>
<comment type="subcellular location">
    <subcellularLocation>
        <location evidence="1">Cell membrane</location>
        <topology evidence="1">Multi-pass membrane protein</topology>
    </subcellularLocation>
</comment>
<evidence type="ECO:0000256" key="1">
    <source>
        <dbReference type="ARBA" id="ARBA00004651"/>
    </source>
</evidence>
<feature type="domain" description="Major facilitator superfamily (MFS) profile" evidence="7">
    <location>
        <begin position="40"/>
        <end position="416"/>
    </location>
</feature>
<dbReference type="InterPro" id="IPR036259">
    <property type="entry name" value="MFS_trans_sf"/>
</dbReference>
<keyword evidence="4 6" id="KW-0472">Membrane</keyword>